<name>L9XXZ0_9EURY</name>
<comment type="caution">
    <text evidence="1">The sequence shown here is derived from an EMBL/GenBank/DDBJ whole genome shotgun (WGS) entry which is preliminary data.</text>
</comment>
<reference evidence="1 2" key="1">
    <citation type="journal article" date="2014" name="PLoS Genet.">
        <title>Phylogenetically driven sequencing of extremely halophilic archaea reveals strategies for static and dynamic osmo-response.</title>
        <authorList>
            <person name="Becker E.A."/>
            <person name="Seitzer P.M."/>
            <person name="Tritt A."/>
            <person name="Larsen D."/>
            <person name="Krusor M."/>
            <person name="Yao A.I."/>
            <person name="Wu D."/>
            <person name="Madern D."/>
            <person name="Eisen J.A."/>
            <person name="Darling A.E."/>
            <person name="Facciotti M.T."/>
        </authorList>
    </citation>
    <scope>NUCLEOTIDE SEQUENCE [LARGE SCALE GENOMIC DNA]</scope>
    <source>
        <strain evidence="1 2">JCM 10478</strain>
    </source>
</reference>
<protein>
    <submittedName>
        <fullName evidence="1">Uncharacterized protein</fullName>
    </submittedName>
</protein>
<accession>L9XXZ0</accession>
<dbReference type="AlphaFoldDB" id="L9XXZ0"/>
<keyword evidence="2" id="KW-1185">Reference proteome</keyword>
<dbReference type="EMBL" id="AOID01000036">
    <property type="protein sequence ID" value="ELY66296.1"/>
    <property type="molecule type" value="Genomic_DNA"/>
</dbReference>
<proteinExistence type="predicted"/>
<sequence>MLSTEPDGMCGRNLLFTEQDDLEARFDAEVVAEAAIHPDTTLRQVRTYTSSQTRLPTRSTYTIGA</sequence>
<evidence type="ECO:0000313" key="2">
    <source>
        <dbReference type="Proteomes" id="UP000011632"/>
    </source>
</evidence>
<dbReference type="Proteomes" id="UP000011632">
    <property type="component" value="Unassembled WGS sequence"/>
</dbReference>
<gene>
    <name evidence="1" type="ORF">C489_13081</name>
</gene>
<organism evidence="1 2">
    <name type="scientific">Natrinema versiforme JCM 10478</name>
    <dbReference type="NCBI Taxonomy" id="1227496"/>
    <lineage>
        <taxon>Archaea</taxon>
        <taxon>Methanobacteriati</taxon>
        <taxon>Methanobacteriota</taxon>
        <taxon>Stenosarchaea group</taxon>
        <taxon>Halobacteria</taxon>
        <taxon>Halobacteriales</taxon>
        <taxon>Natrialbaceae</taxon>
        <taxon>Natrinema</taxon>
    </lineage>
</organism>
<evidence type="ECO:0000313" key="1">
    <source>
        <dbReference type="EMBL" id="ELY66296.1"/>
    </source>
</evidence>
<dbReference type="STRING" id="1227496.C489_13081"/>